<dbReference type="InterPro" id="IPR005135">
    <property type="entry name" value="Endo/exonuclease/phosphatase"/>
</dbReference>
<dbReference type="GO" id="GO:0004527">
    <property type="term" value="F:exonuclease activity"/>
    <property type="evidence" value="ECO:0007669"/>
    <property type="project" value="UniProtKB-KW"/>
</dbReference>
<gene>
    <name evidence="2" type="ORF">EDF64_11426</name>
</gene>
<keyword evidence="2" id="KW-0269">Exonuclease</keyword>
<reference evidence="2 3" key="1">
    <citation type="submission" date="2019-03" db="EMBL/GenBank/DDBJ databases">
        <title>Genomic analyses of the natural microbiome of Caenorhabditis elegans.</title>
        <authorList>
            <person name="Samuel B."/>
        </authorList>
    </citation>
    <scope>NUCLEOTIDE SEQUENCE [LARGE SCALE GENOMIC DNA]</scope>
    <source>
        <strain evidence="2 3">JUb65</strain>
    </source>
</reference>
<dbReference type="OrthoDB" id="9793162at2"/>
<dbReference type="EMBL" id="SNVW01000014">
    <property type="protein sequence ID" value="TDN41946.1"/>
    <property type="molecule type" value="Genomic_DNA"/>
</dbReference>
<protein>
    <submittedName>
        <fullName evidence="2">Endonuclease/exonuclease/phosphatase family metal-dependent hydrolase</fullName>
    </submittedName>
</protein>
<evidence type="ECO:0000313" key="2">
    <source>
        <dbReference type="EMBL" id="TDN41946.1"/>
    </source>
</evidence>
<feature type="domain" description="Endonuclease/exonuclease/phosphatase" evidence="1">
    <location>
        <begin position="24"/>
        <end position="267"/>
    </location>
</feature>
<dbReference type="RefSeq" id="WP_133520988.1">
    <property type="nucleotide sequence ID" value="NZ_SNVW01000014.1"/>
</dbReference>
<evidence type="ECO:0000313" key="3">
    <source>
        <dbReference type="Proteomes" id="UP000295764"/>
    </source>
</evidence>
<keyword evidence="2" id="KW-0378">Hydrolase</keyword>
<dbReference type="Gene3D" id="3.60.10.10">
    <property type="entry name" value="Endonuclease/exonuclease/phosphatase"/>
    <property type="match status" value="1"/>
</dbReference>
<sequence>MPDDDDDDDRPLIGAVQPPDVHCMTLNVRRRVPRPAGHPDAWERRRDAVVALVTSEAPTVLAVQEALPTQADDLTAALGSRLEPVLVGRGARGGGEQVGLFLDRARLEVLERRSWALSRRPHRPGSRSWATAFPRHAVGVVVRDRATGVRFTAIATHLDVLSPWARLRSAELLGRIVRERGLPAVVMADWNAPAGSAPWRALADAGVVDSWSRASRQVGDPVGTYPHYATPHVGGRRIDGVLVTSGADVDRVAVSDRRPDGVWPSDHAAVHAVVRWAS</sequence>
<dbReference type="SUPFAM" id="SSF56219">
    <property type="entry name" value="DNase I-like"/>
    <property type="match status" value="1"/>
</dbReference>
<accession>A0A4R6DBS3</accession>
<keyword evidence="2" id="KW-0255">Endonuclease</keyword>
<organism evidence="2 3">
    <name type="scientific">Curtobacterium flaccumfaciens</name>
    <dbReference type="NCBI Taxonomy" id="2035"/>
    <lineage>
        <taxon>Bacteria</taxon>
        <taxon>Bacillati</taxon>
        <taxon>Actinomycetota</taxon>
        <taxon>Actinomycetes</taxon>
        <taxon>Micrococcales</taxon>
        <taxon>Microbacteriaceae</taxon>
        <taxon>Curtobacterium</taxon>
    </lineage>
</organism>
<evidence type="ECO:0000259" key="1">
    <source>
        <dbReference type="Pfam" id="PF03372"/>
    </source>
</evidence>
<dbReference type="AlphaFoldDB" id="A0A4R6DBS3"/>
<dbReference type="GO" id="GO:0004519">
    <property type="term" value="F:endonuclease activity"/>
    <property type="evidence" value="ECO:0007669"/>
    <property type="project" value="UniProtKB-KW"/>
</dbReference>
<dbReference type="InterPro" id="IPR036691">
    <property type="entry name" value="Endo/exonu/phosph_ase_sf"/>
</dbReference>
<dbReference type="Proteomes" id="UP000295764">
    <property type="component" value="Unassembled WGS sequence"/>
</dbReference>
<dbReference type="STRING" id="2035.RU06_06260"/>
<keyword evidence="2" id="KW-0540">Nuclease</keyword>
<name>A0A4R6DBS3_9MICO</name>
<dbReference type="CDD" id="cd09083">
    <property type="entry name" value="EEP-1"/>
    <property type="match status" value="1"/>
</dbReference>
<comment type="caution">
    <text evidence="2">The sequence shown here is derived from an EMBL/GenBank/DDBJ whole genome shotgun (WGS) entry which is preliminary data.</text>
</comment>
<proteinExistence type="predicted"/>
<dbReference type="Pfam" id="PF03372">
    <property type="entry name" value="Exo_endo_phos"/>
    <property type="match status" value="1"/>
</dbReference>